<dbReference type="Pfam" id="PF00027">
    <property type="entry name" value="cNMP_binding"/>
    <property type="match status" value="1"/>
</dbReference>
<dbReference type="EMBL" id="CAADHB010000035">
    <property type="protein sequence ID" value="VFK79080.1"/>
    <property type="molecule type" value="Genomic_DNA"/>
</dbReference>
<evidence type="ECO:0000313" key="4">
    <source>
        <dbReference type="EMBL" id="VFK79080.1"/>
    </source>
</evidence>
<name>A0A450Y553_9GAMM</name>
<reference evidence="2" key="1">
    <citation type="submission" date="2019-02" db="EMBL/GenBank/DDBJ databases">
        <authorList>
            <person name="Gruber-Vodicka R. H."/>
            <person name="Seah K. B. B."/>
        </authorList>
    </citation>
    <scope>NUCLEOTIDE SEQUENCE</scope>
    <source>
        <strain evidence="4">BECK_S127</strain>
        <strain evidence="3">BECK_S1320</strain>
        <strain evidence="2">BECK_S1321</strain>
    </source>
</reference>
<organism evidence="2">
    <name type="scientific">Candidatus Kentrum sp. SD</name>
    <dbReference type="NCBI Taxonomy" id="2126332"/>
    <lineage>
        <taxon>Bacteria</taxon>
        <taxon>Pseudomonadati</taxon>
        <taxon>Pseudomonadota</taxon>
        <taxon>Gammaproteobacteria</taxon>
        <taxon>Candidatus Kentrum</taxon>
    </lineage>
</organism>
<evidence type="ECO:0000313" key="2">
    <source>
        <dbReference type="EMBL" id="VFK36664.1"/>
    </source>
</evidence>
<dbReference type="InterPro" id="IPR000595">
    <property type="entry name" value="cNMP-bd_dom"/>
</dbReference>
<dbReference type="EMBL" id="CAADFU010000005">
    <property type="protein sequence ID" value="VFK40182.1"/>
    <property type="molecule type" value="Genomic_DNA"/>
</dbReference>
<protein>
    <submittedName>
        <fullName evidence="2">Cyclic nucleotide-binding domain-containing protein</fullName>
    </submittedName>
</protein>
<gene>
    <name evidence="4" type="ORF">BECKSD772D_GA0070982_10356</name>
    <name evidence="3" type="ORF">BECKSD772E_GA0070983_10055</name>
    <name evidence="2" type="ORF">BECKSD772F_GA0070984_10045</name>
</gene>
<dbReference type="EMBL" id="CAADFR010000004">
    <property type="protein sequence ID" value="VFK36664.1"/>
    <property type="molecule type" value="Genomic_DNA"/>
</dbReference>
<evidence type="ECO:0000313" key="3">
    <source>
        <dbReference type="EMBL" id="VFK40182.1"/>
    </source>
</evidence>
<proteinExistence type="predicted"/>
<feature type="domain" description="Cyclic nucleotide-binding" evidence="1">
    <location>
        <begin position="15"/>
        <end position="134"/>
    </location>
</feature>
<evidence type="ECO:0000259" key="1">
    <source>
        <dbReference type="PROSITE" id="PS50042"/>
    </source>
</evidence>
<dbReference type="PROSITE" id="PS50042">
    <property type="entry name" value="CNMP_BINDING_3"/>
    <property type="match status" value="1"/>
</dbReference>
<accession>A0A450Y553</accession>
<dbReference type="SUPFAM" id="SSF51206">
    <property type="entry name" value="cAMP-binding domain-like"/>
    <property type="match status" value="1"/>
</dbReference>
<dbReference type="InterPro" id="IPR018490">
    <property type="entry name" value="cNMP-bd_dom_sf"/>
</dbReference>
<sequence length="160" mass="17902">MSHVLDSEQLKASVLGDELDIEECQVLAKKMGIRQFSDGDLLVTVENADSTLFILAQGRIAVVNSKTKDGNVMYTMKTGECAGTRAFVDRTPRKATLRAVGDTTVYTLEPDDLESLLDAHPRIVYKVMRALFRSTHANLMRMNLESEQLVNYISKTQGRY</sequence>
<dbReference type="AlphaFoldDB" id="A0A450Y553"/>
<dbReference type="Gene3D" id="2.60.120.10">
    <property type="entry name" value="Jelly Rolls"/>
    <property type="match status" value="1"/>
</dbReference>
<dbReference type="InterPro" id="IPR014710">
    <property type="entry name" value="RmlC-like_jellyroll"/>
</dbReference>
<dbReference type="CDD" id="cd00038">
    <property type="entry name" value="CAP_ED"/>
    <property type="match status" value="1"/>
</dbReference>